<reference evidence="2 3" key="1">
    <citation type="submission" date="2017-02" db="EMBL/GenBank/DDBJ databases">
        <title>The new phylogeny of genus Mycobacterium.</title>
        <authorList>
            <person name="Tortoli E."/>
            <person name="Trovato A."/>
            <person name="Cirillo D.M."/>
        </authorList>
    </citation>
    <scope>NUCLEOTIDE SEQUENCE [LARGE SCALE GENOMIC DNA]</scope>
    <source>
        <strain evidence="2 3">RW6</strain>
    </source>
</reference>
<accession>A0A1X0AXP8</accession>
<proteinExistence type="predicted"/>
<name>A0A1X0AXP8_9MYCO</name>
<dbReference type="EMBL" id="MVHF01000014">
    <property type="protein sequence ID" value="ORA34842.1"/>
    <property type="molecule type" value="Genomic_DNA"/>
</dbReference>
<evidence type="ECO:0000313" key="3">
    <source>
        <dbReference type="Proteomes" id="UP000192448"/>
    </source>
</evidence>
<sequence>MEPDDSMELESRIAMTEPFSTDSDSEALGPPSGYVCPDCSDSLAEIFVGSYRWLLRRGQEMESALWFAVRSLQEKAKLSRYLAKQTGPGLIADRYSTIADEAEHALSVLDERLSAATRQSEDRGG</sequence>
<dbReference type="Proteomes" id="UP000192448">
    <property type="component" value="Unassembled WGS sequence"/>
</dbReference>
<dbReference type="AlphaFoldDB" id="A0A1X0AXP8"/>
<protein>
    <submittedName>
        <fullName evidence="2">Uncharacterized protein</fullName>
    </submittedName>
</protein>
<evidence type="ECO:0000256" key="1">
    <source>
        <dbReference type="SAM" id="MobiDB-lite"/>
    </source>
</evidence>
<gene>
    <name evidence="2" type="ORF">BST13_15485</name>
</gene>
<comment type="caution">
    <text evidence="2">The sequence shown here is derived from an EMBL/GenBank/DDBJ whole genome shotgun (WGS) entry which is preliminary data.</text>
</comment>
<organism evidence="2 3">
    <name type="scientific">Mycobacterium aquaticum</name>
    <dbReference type="NCBI Taxonomy" id="1927124"/>
    <lineage>
        <taxon>Bacteria</taxon>
        <taxon>Bacillati</taxon>
        <taxon>Actinomycetota</taxon>
        <taxon>Actinomycetes</taxon>
        <taxon>Mycobacteriales</taxon>
        <taxon>Mycobacteriaceae</taxon>
        <taxon>Mycobacterium</taxon>
    </lineage>
</organism>
<keyword evidence="3" id="KW-1185">Reference proteome</keyword>
<dbReference type="STRING" id="1927124.BST13_15485"/>
<evidence type="ECO:0000313" key="2">
    <source>
        <dbReference type="EMBL" id="ORA34842.1"/>
    </source>
</evidence>
<feature type="region of interest" description="Disordered" evidence="1">
    <location>
        <begin position="1"/>
        <end position="32"/>
    </location>
</feature>